<keyword evidence="4" id="KW-0297">G-protein coupled receptor</keyword>
<evidence type="ECO:0000256" key="10">
    <source>
        <dbReference type="SAM" id="Coils"/>
    </source>
</evidence>
<gene>
    <name evidence="14" type="ORF">G5714_005346</name>
</gene>
<evidence type="ECO:0000256" key="3">
    <source>
        <dbReference type="ARBA" id="ARBA00022989"/>
    </source>
</evidence>
<evidence type="ECO:0000256" key="4">
    <source>
        <dbReference type="ARBA" id="ARBA00023040"/>
    </source>
</evidence>
<evidence type="ECO:0000313" key="14">
    <source>
        <dbReference type="EMBL" id="KAF4112801.1"/>
    </source>
</evidence>
<feature type="coiled-coil region" evidence="10">
    <location>
        <begin position="300"/>
        <end position="341"/>
    </location>
</feature>
<dbReference type="GO" id="GO:0007204">
    <property type="term" value="P:positive regulation of cytosolic calcium ion concentration"/>
    <property type="evidence" value="ECO:0007669"/>
    <property type="project" value="TreeGrafter"/>
</dbReference>
<dbReference type="InterPro" id="IPR017452">
    <property type="entry name" value="GPCR_Rhodpsn_7TM"/>
</dbReference>
<evidence type="ECO:0000256" key="5">
    <source>
        <dbReference type="ARBA" id="ARBA00023136"/>
    </source>
</evidence>
<feature type="region of interest" description="Disordered" evidence="11">
    <location>
        <begin position="251"/>
        <end position="295"/>
    </location>
</feature>
<dbReference type="PANTHER" id="PTHR24225">
    <property type="entry name" value="CHEMOTACTIC RECEPTOR"/>
    <property type="match status" value="1"/>
</dbReference>
<keyword evidence="3 12" id="KW-1133">Transmembrane helix</keyword>
<evidence type="ECO:0000256" key="11">
    <source>
        <dbReference type="SAM" id="MobiDB-lite"/>
    </source>
</evidence>
<evidence type="ECO:0000313" key="15">
    <source>
        <dbReference type="Proteomes" id="UP000579812"/>
    </source>
</evidence>
<feature type="domain" description="G-protein coupled receptors family 1 profile" evidence="13">
    <location>
        <begin position="100"/>
        <end position="191"/>
    </location>
</feature>
<evidence type="ECO:0000256" key="9">
    <source>
        <dbReference type="ARBA" id="ARBA00023224"/>
    </source>
</evidence>
<keyword evidence="2 12" id="KW-0812">Transmembrane</keyword>
<feature type="transmembrane region" description="Helical" evidence="12">
    <location>
        <begin position="161"/>
        <end position="183"/>
    </location>
</feature>
<dbReference type="EMBL" id="JAAMOB010000005">
    <property type="protein sequence ID" value="KAF4112801.1"/>
    <property type="molecule type" value="Genomic_DNA"/>
</dbReference>
<evidence type="ECO:0000256" key="6">
    <source>
        <dbReference type="ARBA" id="ARBA00023157"/>
    </source>
</evidence>
<dbReference type="GO" id="GO:0005886">
    <property type="term" value="C:plasma membrane"/>
    <property type="evidence" value="ECO:0007669"/>
    <property type="project" value="TreeGrafter"/>
</dbReference>
<dbReference type="GO" id="GO:0004875">
    <property type="term" value="F:complement receptor activity"/>
    <property type="evidence" value="ECO:0007669"/>
    <property type="project" value="TreeGrafter"/>
</dbReference>
<accession>A0A7J6D0S3</accession>
<evidence type="ECO:0000256" key="12">
    <source>
        <dbReference type="SAM" id="Phobius"/>
    </source>
</evidence>
<feature type="transmembrane region" description="Helical" evidence="12">
    <location>
        <begin position="84"/>
        <end position="107"/>
    </location>
</feature>
<dbReference type="PROSITE" id="PS50262">
    <property type="entry name" value="G_PROTEIN_RECEP_F1_2"/>
    <property type="match status" value="1"/>
</dbReference>
<keyword evidence="5 12" id="KW-0472">Membrane</keyword>
<sequence>MKTRMRFGEKSLNAFYFHIQFAVLADRHTFLIFFTLLFCCQRLYKMSGEDSAIDYDAIITELKSIQPINVSENITKPIQHEIRMIYLITYSVVLILGVTLNFIVIVISCLKNKKSSTVAIWITALALTHLISSAFNVFQLLYAHNDFEWNYGKASCKLSSYITYGSMFSTAAMLSLWSISFAFSKMFSTPVAQHPSNPIDDTQFEEWMDDPDHSNQLMLPIHRWGCIWLDYRLAVASQFLPCVVRFSGCSKEGTSGGLPKISKEKEASTSNSTEDTFHSTPQQSDSTYEEHDMGDHGEELRTLQDTLANHKQDIINLKLQLEAKDGQLHHLQKELQDALEEGHTDATGAHSVQVFDMVHVS</sequence>
<dbReference type="PANTHER" id="PTHR24225:SF74">
    <property type="entry name" value="CHEMOKINE-LIKE RECEPTOR 1"/>
    <property type="match status" value="1"/>
</dbReference>
<evidence type="ECO:0000256" key="2">
    <source>
        <dbReference type="ARBA" id="ARBA00022692"/>
    </source>
</evidence>
<comment type="subcellular location">
    <subcellularLocation>
        <location evidence="1">Membrane</location>
        <topology evidence="1">Multi-pass membrane protein</topology>
    </subcellularLocation>
</comment>
<evidence type="ECO:0000256" key="7">
    <source>
        <dbReference type="ARBA" id="ARBA00023170"/>
    </source>
</evidence>
<evidence type="ECO:0000259" key="13">
    <source>
        <dbReference type="PROSITE" id="PS50262"/>
    </source>
</evidence>
<keyword evidence="10" id="KW-0175">Coiled coil</keyword>
<keyword evidence="9" id="KW-0807">Transducer</keyword>
<feature type="transmembrane region" description="Helical" evidence="12">
    <location>
        <begin position="21"/>
        <end position="44"/>
    </location>
</feature>
<keyword evidence="7" id="KW-0675">Receptor</keyword>
<keyword evidence="6" id="KW-1015">Disulfide bond</keyword>
<dbReference type="GO" id="GO:0007200">
    <property type="term" value="P:phospholipase C-activating G protein-coupled receptor signaling pathway"/>
    <property type="evidence" value="ECO:0007669"/>
    <property type="project" value="TreeGrafter"/>
</dbReference>
<keyword evidence="8" id="KW-0325">Glycoprotein</keyword>
<feature type="transmembrane region" description="Helical" evidence="12">
    <location>
        <begin position="119"/>
        <end position="141"/>
    </location>
</feature>
<dbReference type="Gene3D" id="1.20.1070.10">
    <property type="entry name" value="Rhodopsin 7-helix transmembrane proteins"/>
    <property type="match status" value="1"/>
</dbReference>
<dbReference type="GO" id="GO:0004930">
    <property type="term" value="F:G protein-coupled receptor activity"/>
    <property type="evidence" value="ECO:0007669"/>
    <property type="project" value="UniProtKB-KW"/>
</dbReference>
<protein>
    <recommendedName>
        <fullName evidence="13">G-protein coupled receptors family 1 profile domain-containing protein</fullName>
    </recommendedName>
</protein>
<name>A0A7J6D0S3_9TELE</name>
<organism evidence="14 15">
    <name type="scientific">Onychostoma macrolepis</name>
    <dbReference type="NCBI Taxonomy" id="369639"/>
    <lineage>
        <taxon>Eukaryota</taxon>
        <taxon>Metazoa</taxon>
        <taxon>Chordata</taxon>
        <taxon>Craniata</taxon>
        <taxon>Vertebrata</taxon>
        <taxon>Euteleostomi</taxon>
        <taxon>Actinopterygii</taxon>
        <taxon>Neopterygii</taxon>
        <taxon>Teleostei</taxon>
        <taxon>Ostariophysi</taxon>
        <taxon>Cypriniformes</taxon>
        <taxon>Cyprinidae</taxon>
        <taxon>Acrossocheilinae</taxon>
        <taxon>Onychostoma</taxon>
    </lineage>
</organism>
<proteinExistence type="predicted"/>
<dbReference type="GO" id="GO:0006954">
    <property type="term" value="P:inflammatory response"/>
    <property type="evidence" value="ECO:0007669"/>
    <property type="project" value="TreeGrafter"/>
</dbReference>
<feature type="compositionally biased region" description="Polar residues" evidence="11">
    <location>
        <begin position="268"/>
        <end position="286"/>
    </location>
</feature>
<dbReference type="Proteomes" id="UP000579812">
    <property type="component" value="Unassembled WGS sequence"/>
</dbReference>
<comment type="caution">
    <text evidence="14">The sequence shown here is derived from an EMBL/GenBank/DDBJ whole genome shotgun (WGS) entry which is preliminary data.</text>
</comment>
<dbReference type="AlphaFoldDB" id="A0A7J6D0S3"/>
<dbReference type="SUPFAM" id="SSF81321">
    <property type="entry name" value="Family A G protein-coupled receptor-like"/>
    <property type="match status" value="1"/>
</dbReference>
<keyword evidence="15" id="KW-1185">Reference proteome</keyword>
<evidence type="ECO:0000256" key="1">
    <source>
        <dbReference type="ARBA" id="ARBA00004141"/>
    </source>
</evidence>
<dbReference type="InterPro" id="IPR000826">
    <property type="entry name" value="Formyl_rcpt-rel"/>
</dbReference>
<reference evidence="14 15" key="1">
    <citation type="submission" date="2020-04" db="EMBL/GenBank/DDBJ databases">
        <title>Chromosome-level genome assembly of a cyprinid fish Onychostoma macrolepis by integration of Nanopore Sequencing, Bionano and Hi-C technology.</title>
        <authorList>
            <person name="Wang D."/>
        </authorList>
    </citation>
    <scope>NUCLEOTIDE SEQUENCE [LARGE SCALE GENOMIC DNA]</scope>
    <source>
        <strain evidence="14">SWU-2019</strain>
        <tissue evidence="14">Muscle</tissue>
    </source>
</reference>
<evidence type="ECO:0000256" key="8">
    <source>
        <dbReference type="ARBA" id="ARBA00023180"/>
    </source>
</evidence>